<dbReference type="Proteomes" id="UP001054945">
    <property type="component" value="Unassembled WGS sequence"/>
</dbReference>
<gene>
    <name evidence="4" type="ORF">CEXT_54031</name>
</gene>
<dbReference type="GO" id="GO:0005576">
    <property type="term" value="C:extracellular region"/>
    <property type="evidence" value="ECO:0007669"/>
    <property type="project" value="UniProtKB-SubCell"/>
</dbReference>
<reference evidence="4 5" key="1">
    <citation type="submission" date="2021-06" db="EMBL/GenBank/DDBJ databases">
        <title>Caerostris extrusa draft genome.</title>
        <authorList>
            <person name="Kono N."/>
            <person name="Arakawa K."/>
        </authorList>
    </citation>
    <scope>NUCLEOTIDE SEQUENCE [LARGE SCALE GENOMIC DNA]</scope>
</reference>
<organism evidence="4 5">
    <name type="scientific">Caerostris extrusa</name>
    <name type="common">Bark spider</name>
    <name type="synonym">Caerostris bankana</name>
    <dbReference type="NCBI Taxonomy" id="172846"/>
    <lineage>
        <taxon>Eukaryota</taxon>
        <taxon>Metazoa</taxon>
        <taxon>Ecdysozoa</taxon>
        <taxon>Arthropoda</taxon>
        <taxon>Chelicerata</taxon>
        <taxon>Arachnida</taxon>
        <taxon>Araneae</taxon>
        <taxon>Araneomorphae</taxon>
        <taxon>Entelegynae</taxon>
        <taxon>Araneoidea</taxon>
        <taxon>Araneidae</taxon>
        <taxon>Caerostris</taxon>
    </lineage>
</organism>
<protein>
    <submittedName>
        <fullName evidence="4">Toxin CSTX-10</fullName>
    </submittedName>
</protein>
<evidence type="ECO:0000256" key="1">
    <source>
        <dbReference type="ARBA" id="ARBA00004613"/>
    </source>
</evidence>
<dbReference type="InterPro" id="IPR011142">
    <property type="entry name" value="Spider_toxin_CSTX_Knottin_CS"/>
</dbReference>
<proteinExistence type="predicted"/>
<comment type="caution">
    <text evidence="4">The sequence shown here is derived from an EMBL/GenBank/DDBJ whole genome shotgun (WGS) entry which is preliminary data.</text>
</comment>
<dbReference type="EMBL" id="BPLR01003646">
    <property type="protein sequence ID" value="GIX87058.1"/>
    <property type="molecule type" value="Genomic_DNA"/>
</dbReference>
<keyword evidence="3" id="KW-1015">Disulfide bond</keyword>
<evidence type="ECO:0000313" key="4">
    <source>
        <dbReference type="EMBL" id="GIX87058.1"/>
    </source>
</evidence>
<dbReference type="AlphaFoldDB" id="A0AAV4NQW3"/>
<evidence type="ECO:0000256" key="3">
    <source>
        <dbReference type="ARBA" id="ARBA00023157"/>
    </source>
</evidence>
<keyword evidence="2" id="KW-0964">Secreted</keyword>
<dbReference type="Pfam" id="PF10530">
    <property type="entry name" value="Toxin_35"/>
    <property type="match status" value="1"/>
</dbReference>
<dbReference type="PROSITE" id="PS60029">
    <property type="entry name" value="SPIDER_CSTX"/>
    <property type="match status" value="1"/>
</dbReference>
<comment type="subcellular location">
    <subcellularLocation>
        <location evidence="1">Secreted</location>
    </subcellularLocation>
</comment>
<name>A0AAV4NQW3_CAEEX</name>
<sequence>MIALHTAMDVVGAKCSKTIANAFTKEEMARPKQIKNCALANNYGIWEWQRKSPEKEDEENTCIGKHHECTHDKENCCRGKLFQYKCKCYDVTDEEGNSNERCACENPFTYKMAEWIYDLGKKMDLQKSAFLDTKIAPPIATDVVGAKCSRTSACVFIRKGTALLKQRSKMHLPTSLVPWNDGKGL</sequence>
<dbReference type="GO" id="GO:0090729">
    <property type="term" value="F:toxin activity"/>
    <property type="evidence" value="ECO:0007669"/>
    <property type="project" value="InterPro"/>
</dbReference>
<evidence type="ECO:0000256" key="2">
    <source>
        <dbReference type="ARBA" id="ARBA00022525"/>
    </source>
</evidence>
<evidence type="ECO:0000313" key="5">
    <source>
        <dbReference type="Proteomes" id="UP001054945"/>
    </source>
</evidence>
<dbReference type="InterPro" id="IPR019553">
    <property type="entry name" value="Spider_toxin_CSTX_knottin"/>
</dbReference>
<keyword evidence="5" id="KW-1185">Reference proteome</keyword>
<accession>A0AAV4NQW3</accession>